<gene>
    <name evidence="1" type="ORF">H8E23_10125</name>
</gene>
<organism evidence="1 2">
    <name type="scientific">Candidatus Desulfatibia profunda</name>
    <dbReference type="NCBI Taxonomy" id="2841695"/>
    <lineage>
        <taxon>Bacteria</taxon>
        <taxon>Pseudomonadati</taxon>
        <taxon>Thermodesulfobacteriota</taxon>
        <taxon>Desulfobacteria</taxon>
        <taxon>Desulfobacterales</taxon>
        <taxon>Desulfobacterales incertae sedis</taxon>
        <taxon>Candidatus Desulfatibia</taxon>
    </lineage>
</organism>
<sequence>MTEYYHTFHIPVMGTGFSVDTPIRVAPLGITSVISLVDDLLLDKVGTYYAEKYGLPYTRIPPADEDGRAKRITVYLDTVLKIVQKKTNDIRRQSFFENNTKRKYFELLPEESPLKKTYHRLLNMKSGAERNALAKDLTGRMQPGSIDVNIMVKIDRINYDKSGNILGDEYSDAKAALRGYANSSLRSCIVFSAGVNQRLFNYMPRFRDFYRDKLGQIKKRIILKVSDFRSALIQGKFLAKRGLEVYEFRIESGLNCGGHAFASNGILLPSLLKEFKEKRNELAADFLPLIRQYYQKMGWKYPDAPTPGHPLITVQGGIGTHGEVCRLREDFDMDRTGWASPFLLVPEATCVDDATRELLRQAGQEELYLSDVSPLGIPFNNLRQTGSELWTSKRVAQGKPGSPCPNSYLKSNTEFTEIPICLASRQYQKTKLEAVDRMQASADEKTELRRQVVEKTCICNHLGNGALIALGIAESKNAPQAICPGPNIAWFNKLYTLQEMVDHIYGRGPCLVPDRRPHMFAKEIEMYVDYFGKMVAGCKYTSTEINVIKEFKENLEEGLELCMDIARNEPFPGENLASIPPCVARQKERLRAIWARFEQILDVKHHNQVYVFLNTITCNT</sequence>
<dbReference type="EMBL" id="JACNJH010000146">
    <property type="protein sequence ID" value="MBC8361743.1"/>
    <property type="molecule type" value="Genomic_DNA"/>
</dbReference>
<reference evidence="1 2" key="1">
    <citation type="submission" date="2020-08" db="EMBL/GenBank/DDBJ databases">
        <title>Bridging the membrane lipid divide: bacteria of the FCB group superphylum have the potential to synthesize archaeal ether lipids.</title>
        <authorList>
            <person name="Villanueva L."/>
            <person name="Von Meijenfeldt F.A.B."/>
            <person name="Westbye A.B."/>
            <person name="Yadav S."/>
            <person name="Hopmans E.C."/>
            <person name="Dutilh B.E."/>
            <person name="Sinninghe Damste J.S."/>
        </authorList>
    </citation>
    <scope>NUCLEOTIDE SEQUENCE [LARGE SCALE GENOMIC DNA]</scope>
    <source>
        <strain evidence="1">NIOZ-UU30</strain>
    </source>
</reference>
<name>A0A8J6NXL4_9BACT</name>
<dbReference type="AlphaFoldDB" id="A0A8J6NXL4"/>
<proteinExistence type="predicted"/>
<evidence type="ECO:0000313" key="1">
    <source>
        <dbReference type="EMBL" id="MBC8361743.1"/>
    </source>
</evidence>
<dbReference type="Proteomes" id="UP000603434">
    <property type="component" value="Unassembled WGS sequence"/>
</dbReference>
<accession>A0A8J6NXL4</accession>
<protein>
    <submittedName>
        <fullName evidence="1">Uncharacterized protein</fullName>
    </submittedName>
</protein>
<evidence type="ECO:0000313" key="2">
    <source>
        <dbReference type="Proteomes" id="UP000603434"/>
    </source>
</evidence>
<comment type="caution">
    <text evidence="1">The sequence shown here is derived from an EMBL/GenBank/DDBJ whole genome shotgun (WGS) entry which is preliminary data.</text>
</comment>